<organism evidence="2 3">
    <name type="scientific">Alkalibacterium olivapovliticus</name>
    <dbReference type="NCBI Taxonomy" id="99907"/>
    <lineage>
        <taxon>Bacteria</taxon>
        <taxon>Bacillati</taxon>
        <taxon>Bacillota</taxon>
        <taxon>Bacilli</taxon>
        <taxon>Lactobacillales</taxon>
        <taxon>Carnobacteriaceae</taxon>
        <taxon>Alkalibacterium</taxon>
    </lineage>
</organism>
<name>A0A2T0VVT1_9LACT</name>
<dbReference type="OrthoDB" id="9905347at2"/>
<keyword evidence="1" id="KW-1133">Transmembrane helix</keyword>
<keyword evidence="1" id="KW-0472">Membrane</keyword>
<proteinExistence type="predicted"/>
<accession>A0A2T0VVT1</accession>
<dbReference type="EMBL" id="PVTO01000033">
    <property type="protein sequence ID" value="PRY75915.1"/>
    <property type="molecule type" value="Genomic_DNA"/>
</dbReference>
<protein>
    <submittedName>
        <fullName evidence="2">Uncharacterized protein</fullName>
    </submittedName>
</protein>
<evidence type="ECO:0000256" key="1">
    <source>
        <dbReference type="SAM" id="Phobius"/>
    </source>
</evidence>
<evidence type="ECO:0000313" key="3">
    <source>
        <dbReference type="Proteomes" id="UP000238205"/>
    </source>
</evidence>
<feature type="transmembrane region" description="Helical" evidence="1">
    <location>
        <begin position="72"/>
        <end position="91"/>
    </location>
</feature>
<sequence length="138" mass="15811">MKKNIFIVLLTVIPALLLYLYSLYISSFQALFMRGTITSLSLIGRVLIPITIAAILIILSLYSLYFSKTKSLYILLVILFMIYSVFSFLSFFPSVFSQPTSTTAQHMMNDLPWFAGYYGGILLFNYLYNKKESQSHVN</sequence>
<reference evidence="2 3" key="1">
    <citation type="submission" date="2018-03" db="EMBL/GenBank/DDBJ databases">
        <title>Genomic Encyclopedia of Archaeal and Bacterial Type Strains, Phase II (KMG-II): from individual species to whole genera.</title>
        <authorList>
            <person name="Goeker M."/>
        </authorList>
    </citation>
    <scope>NUCLEOTIDE SEQUENCE [LARGE SCALE GENOMIC DNA]</scope>
    <source>
        <strain evidence="2 3">DSM 13175</strain>
    </source>
</reference>
<keyword evidence="1" id="KW-0812">Transmembrane</keyword>
<gene>
    <name evidence="2" type="ORF">CLV38_13320</name>
</gene>
<dbReference type="AlphaFoldDB" id="A0A2T0VVT1"/>
<keyword evidence="3" id="KW-1185">Reference proteome</keyword>
<feature type="transmembrane region" description="Helical" evidence="1">
    <location>
        <begin position="7"/>
        <end position="26"/>
    </location>
</feature>
<comment type="caution">
    <text evidence="2">The sequence shown here is derived from an EMBL/GenBank/DDBJ whole genome shotgun (WGS) entry which is preliminary data.</text>
</comment>
<feature type="transmembrane region" description="Helical" evidence="1">
    <location>
        <begin position="111"/>
        <end position="128"/>
    </location>
</feature>
<feature type="transmembrane region" description="Helical" evidence="1">
    <location>
        <begin position="46"/>
        <end position="65"/>
    </location>
</feature>
<evidence type="ECO:0000313" key="2">
    <source>
        <dbReference type="EMBL" id="PRY75915.1"/>
    </source>
</evidence>
<dbReference type="RefSeq" id="WP_106195966.1">
    <property type="nucleotide sequence ID" value="NZ_PVTO01000033.1"/>
</dbReference>
<dbReference type="Proteomes" id="UP000238205">
    <property type="component" value="Unassembled WGS sequence"/>
</dbReference>